<gene>
    <name evidence="2" type="ORF">ACT17_11450</name>
</gene>
<name>A0A0J8WYP1_9MYCO</name>
<dbReference type="AlphaFoldDB" id="A0A0J8WYP1"/>
<feature type="region of interest" description="Disordered" evidence="1">
    <location>
        <begin position="184"/>
        <end position="204"/>
    </location>
</feature>
<evidence type="ECO:0000256" key="1">
    <source>
        <dbReference type="SAM" id="MobiDB-lite"/>
    </source>
</evidence>
<dbReference type="EMBL" id="LFOD01000008">
    <property type="protein sequence ID" value="KMV18254.1"/>
    <property type="molecule type" value="Genomic_DNA"/>
</dbReference>
<dbReference type="Proteomes" id="UP000037594">
    <property type="component" value="Unassembled WGS sequence"/>
</dbReference>
<accession>A0A0J8WYP1</accession>
<dbReference type="PATRIC" id="fig|451644.5.peg.2359"/>
<dbReference type="RefSeq" id="WP_048895692.1">
    <property type="nucleotide sequence ID" value="NZ_LFOD01000008.1"/>
</dbReference>
<feature type="region of interest" description="Disordered" evidence="1">
    <location>
        <begin position="218"/>
        <end position="239"/>
    </location>
</feature>
<comment type="caution">
    <text evidence="2">The sequence shown here is derived from an EMBL/GenBank/DDBJ whole genome shotgun (WGS) entry which is preliminary data.</text>
</comment>
<dbReference type="OrthoDB" id="5142235at2"/>
<protein>
    <submittedName>
        <fullName evidence="2">Uncharacterized protein</fullName>
    </submittedName>
</protein>
<reference evidence="2 3" key="1">
    <citation type="submission" date="2015-06" db="EMBL/GenBank/DDBJ databases">
        <title>Genome sequence of Mycobacterium conceptionense strain MLE.</title>
        <authorList>
            <person name="Greninger A.L."/>
            <person name="Cunningham G."/>
            <person name="Chiu C.Y."/>
            <person name="Miller S."/>
        </authorList>
    </citation>
    <scope>NUCLEOTIDE SEQUENCE [LARGE SCALE GENOMIC DNA]</scope>
    <source>
        <strain evidence="2 3">MLE</strain>
    </source>
</reference>
<organism evidence="2 3">
    <name type="scientific">Mycolicibacterium conceptionense</name>
    <dbReference type="NCBI Taxonomy" id="451644"/>
    <lineage>
        <taxon>Bacteria</taxon>
        <taxon>Bacillati</taxon>
        <taxon>Actinomycetota</taxon>
        <taxon>Actinomycetes</taxon>
        <taxon>Mycobacteriales</taxon>
        <taxon>Mycobacteriaceae</taxon>
        <taxon>Mycolicibacterium</taxon>
    </lineage>
</organism>
<proteinExistence type="predicted"/>
<sequence>MIALQVTATMPHGIVLSRPWGVALDGLLASVLWERRKWAAREAGHHFAFESDGPQETLQLPLATCGDPEHDSDWHWMATFADLHPRIQGVTEPDIRWRTSRTDHHRLQQLAPVIPKAVSDTTGRYQRRFIPVSAHAATHLTWRAVGDPEVIRDLLEDLSSIGKHTAVGEGLVRRWEITETPDVDTWSAGHEHEPGILGRTAPPRCLTNVTTSTGPCGTGALRPPYFHPASRGAAYQPAR</sequence>
<evidence type="ECO:0000313" key="3">
    <source>
        <dbReference type="Proteomes" id="UP000037594"/>
    </source>
</evidence>
<evidence type="ECO:0000313" key="2">
    <source>
        <dbReference type="EMBL" id="KMV18254.1"/>
    </source>
</evidence>